<evidence type="ECO:0000313" key="6">
    <source>
        <dbReference type="Proteomes" id="UP000240892"/>
    </source>
</evidence>
<dbReference type="GO" id="GO:0016836">
    <property type="term" value="F:hydro-lyase activity"/>
    <property type="evidence" value="ECO:0007669"/>
    <property type="project" value="TreeGrafter"/>
</dbReference>
<dbReference type="CDD" id="cd03316">
    <property type="entry name" value="MR_like"/>
    <property type="match status" value="1"/>
</dbReference>
<dbReference type="InterPro" id="IPR036849">
    <property type="entry name" value="Enolase-like_C_sf"/>
</dbReference>
<accession>A0A2T2Y6D4</accession>
<dbReference type="Gene3D" id="3.30.390.10">
    <property type="entry name" value="Enolase-like, N-terminal domain"/>
    <property type="match status" value="1"/>
</dbReference>
<gene>
    <name evidence="5" type="ORF">C8256_02845</name>
</gene>
<dbReference type="Gene3D" id="3.20.20.120">
    <property type="entry name" value="Enolase-like C-terminal domain"/>
    <property type="match status" value="1"/>
</dbReference>
<feature type="domain" description="Mandelate racemase/muconate lactonizing enzyme C-terminal" evidence="4">
    <location>
        <begin position="137"/>
        <end position="237"/>
    </location>
</feature>
<comment type="caution">
    <text evidence="5">The sequence shown here is derived from an EMBL/GenBank/DDBJ whole genome shotgun (WGS) entry which is preliminary data.</text>
</comment>
<sequence>MKITGWRTLKALHNWGRPIGDINGSLISGVTEIPFLVLETDEGICGIAPGGHADIERIFPAIEGEDPRAVTALYDRMLSWVFKSGHAGSVFGAIGVVDMALWDLKARIANEPLWRHLGARQAFVPGYASGLDYPLSLDELVALHQRFAERGFTAFKLKGGLDVEQDLERLLAVRDVYRRNTAAPSVMIDVNESMSAKQAVRYVSRLERALDLSWIEEPVRRWDAAGHAAVRQQVHCAVATGENLTGIEQFEPLIRERAVDVLQAGMCWGITHFLRVANLAQAFSLPVSPVGYNTNPVAHAAAAIANHLSCEVQDLTFPTGVSVDQRIENGGIVLGNAPGLGISLDEAALAKPHAEGSWTVAQGPHVRPERAGLRLSLRTTENDTLRSGADKK</sequence>
<organism evidence="5 6">
    <name type="scientific">Kluyvera genomosp. 2</name>
    <dbReference type="NCBI Taxonomy" id="2774054"/>
    <lineage>
        <taxon>Bacteria</taxon>
        <taxon>Pseudomonadati</taxon>
        <taxon>Pseudomonadota</taxon>
        <taxon>Gammaproteobacteria</taxon>
        <taxon>Enterobacterales</taxon>
        <taxon>Enterobacteriaceae</taxon>
        <taxon>Kluyvera</taxon>
    </lineage>
</organism>
<dbReference type="InterPro" id="IPR046945">
    <property type="entry name" value="RHMD-like"/>
</dbReference>
<proteinExistence type="predicted"/>
<evidence type="ECO:0000313" key="5">
    <source>
        <dbReference type="EMBL" id="PSR48102.1"/>
    </source>
</evidence>
<dbReference type="Proteomes" id="UP000240892">
    <property type="component" value="Unassembled WGS sequence"/>
</dbReference>
<dbReference type="InterPro" id="IPR013341">
    <property type="entry name" value="Mandelate_racemase_N_dom"/>
</dbReference>
<reference evidence="5 6" key="1">
    <citation type="submission" date="2018-03" db="EMBL/GenBank/DDBJ databases">
        <title>First report of an OXA-48+CTX-M-M-producing Kluyvera ascorbata clone recovered from patients admitted in a University Hospital in Madrid, Spain.</title>
        <authorList>
            <person name="Hernandez-Garcia M."/>
            <person name="Leon-Sampedro R."/>
            <person name="Perez-Viso B."/>
            <person name="Morosini M.I."/>
            <person name="Lopez-Fresnena N."/>
            <person name="Coque T.M."/>
            <person name="Bonten M."/>
            <person name="Malhotra-Kumar S."/>
            <person name="Ruiz-Garbajosa P."/>
            <person name="Canton R."/>
        </authorList>
    </citation>
    <scope>NUCLEOTIDE SEQUENCE [LARGE SCALE GENOMIC DNA]</scope>
    <source>
        <strain evidence="5 6">KA2</strain>
    </source>
</reference>
<keyword evidence="2" id="KW-0479">Metal-binding</keyword>
<dbReference type="SUPFAM" id="SSF54826">
    <property type="entry name" value="Enolase N-terminal domain-like"/>
    <property type="match status" value="1"/>
</dbReference>
<dbReference type="SMART" id="SM00922">
    <property type="entry name" value="MR_MLE"/>
    <property type="match status" value="1"/>
</dbReference>
<dbReference type="AlphaFoldDB" id="A0A2T2Y6D4"/>
<dbReference type="SFLD" id="SFLDS00001">
    <property type="entry name" value="Enolase"/>
    <property type="match status" value="1"/>
</dbReference>
<dbReference type="RefSeq" id="WP_106924539.1">
    <property type="nucleotide sequence ID" value="NZ_CABMMU010000002.1"/>
</dbReference>
<name>A0A2T2Y6D4_9ENTR</name>
<evidence type="ECO:0000256" key="3">
    <source>
        <dbReference type="ARBA" id="ARBA00022842"/>
    </source>
</evidence>
<dbReference type="InterPro" id="IPR013342">
    <property type="entry name" value="Mandelate_racemase_C"/>
</dbReference>
<dbReference type="PANTHER" id="PTHR13794:SF58">
    <property type="entry name" value="MITOCHONDRIAL ENOLASE SUPERFAMILY MEMBER 1"/>
    <property type="match status" value="1"/>
</dbReference>
<evidence type="ECO:0000256" key="1">
    <source>
        <dbReference type="ARBA" id="ARBA00001946"/>
    </source>
</evidence>
<dbReference type="Pfam" id="PF13378">
    <property type="entry name" value="MR_MLE_C"/>
    <property type="match status" value="1"/>
</dbReference>
<dbReference type="Pfam" id="PF02746">
    <property type="entry name" value="MR_MLE_N"/>
    <property type="match status" value="1"/>
</dbReference>
<dbReference type="GO" id="GO:0000287">
    <property type="term" value="F:magnesium ion binding"/>
    <property type="evidence" value="ECO:0007669"/>
    <property type="project" value="TreeGrafter"/>
</dbReference>
<dbReference type="EMBL" id="PYHO01000002">
    <property type="protein sequence ID" value="PSR48102.1"/>
    <property type="molecule type" value="Genomic_DNA"/>
</dbReference>
<protein>
    <submittedName>
        <fullName evidence="5">Racemase</fullName>
    </submittedName>
</protein>
<dbReference type="PANTHER" id="PTHR13794">
    <property type="entry name" value="ENOLASE SUPERFAMILY, MANDELATE RACEMASE"/>
    <property type="match status" value="1"/>
</dbReference>
<dbReference type="SUPFAM" id="SSF51604">
    <property type="entry name" value="Enolase C-terminal domain-like"/>
    <property type="match status" value="1"/>
</dbReference>
<dbReference type="InterPro" id="IPR029017">
    <property type="entry name" value="Enolase-like_N"/>
</dbReference>
<evidence type="ECO:0000259" key="4">
    <source>
        <dbReference type="SMART" id="SM00922"/>
    </source>
</evidence>
<evidence type="ECO:0000256" key="2">
    <source>
        <dbReference type="ARBA" id="ARBA00022723"/>
    </source>
</evidence>
<dbReference type="GO" id="GO:0016052">
    <property type="term" value="P:carbohydrate catabolic process"/>
    <property type="evidence" value="ECO:0007669"/>
    <property type="project" value="TreeGrafter"/>
</dbReference>
<keyword evidence="6" id="KW-1185">Reference proteome</keyword>
<comment type="cofactor">
    <cofactor evidence="1">
        <name>Mg(2+)</name>
        <dbReference type="ChEBI" id="CHEBI:18420"/>
    </cofactor>
</comment>
<keyword evidence="3" id="KW-0460">Magnesium</keyword>
<dbReference type="InterPro" id="IPR029065">
    <property type="entry name" value="Enolase_C-like"/>
</dbReference>